<dbReference type="PANTHER" id="PTHR30349:SF64">
    <property type="entry name" value="PROPHAGE INTEGRASE INTD-RELATED"/>
    <property type="match status" value="1"/>
</dbReference>
<evidence type="ECO:0000256" key="5">
    <source>
        <dbReference type="PROSITE-ProRule" id="PRU01248"/>
    </source>
</evidence>
<evidence type="ECO:0000256" key="2">
    <source>
        <dbReference type="ARBA" id="ARBA00022908"/>
    </source>
</evidence>
<dbReference type="InterPro" id="IPR050090">
    <property type="entry name" value="Tyrosine_recombinase_XerCD"/>
</dbReference>
<dbReference type="RefSeq" id="WP_127111616.1">
    <property type="nucleotide sequence ID" value="NZ_RZGR01000082.1"/>
</dbReference>
<accession>A0A433JG53</accession>
<dbReference type="EMBL" id="RZGR01000082">
    <property type="protein sequence ID" value="RUQ78169.1"/>
    <property type="molecule type" value="Genomic_DNA"/>
</dbReference>
<feature type="domain" description="Core-binding (CB)" evidence="7">
    <location>
        <begin position="60"/>
        <end position="138"/>
    </location>
</feature>
<keyword evidence="4" id="KW-0233">DNA recombination</keyword>
<evidence type="ECO:0000256" key="1">
    <source>
        <dbReference type="ARBA" id="ARBA00008857"/>
    </source>
</evidence>
<evidence type="ECO:0000313" key="8">
    <source>
        <dbReference type="EMBL" id="RUQ78169.1"/>
    </source>
</evidence>
<dbReference type="AlphaFoldDB" id="A0A433JG53"/>
<evidence type="ECO:0000259" key="6">
    <source>
        <dbReference type="PROSITE" id="PS51898"/>
    </source>
</evidence>
<dbReference type="PROSITE" id="PS51898">
    <property type="entry name" value="TYR_RECOMBINASE"/>
    <property type="match status" value="1"/>
</dbReference>
<evidence type="ECO:0000256" key="4">
    <source>
        <dbReference type="ARBA" id="ARBA00023172"/>
    </source>
</evidence>
<dbReference type="InterPro" id="IPR010998">
    <property type="entry name" value="Integrase_recombinase_N"/>
</dbReference>
<dbReference type="InterPro" id="IPR011010">
    <property type="entry name" value="DNA_brk_join_enz"/>
</dbReference>
<dbReference type="Pfam" id="PF00589">
    <property type="entry name" value="Phage_integrase"/>
    <property type="match status" value="1"/>
</dbReference>
<proteinExistence type="inferred from homology"/>
<dbReference type="Proteomes" id="UP000288012">
    <property type="component" value="Unassembled WGS sequence"/>
</dbReference>
<dbReference type="InterPro" id="IPR044068">
    <property type="entry name" value="CB"/>
</dbReference>
<comment type="caution">
    <text evidence="8">The sequence shown here is derived from an EMBL/GenBank/DDBJ whole genome shotgun (WGS) entry which is preliminary data.</text>
</comment>
<dbReference type="InterPro" id="IPR013762">
    <property type="entry name" value="Integrase-like_cat_sf"/>
</dbReference>
<protein>
    <submittedName>
        <fullName evidence="8">Site-specific integrase</fullName>
    </submittedName>
</protein>
<evidence type="ECO:0000256" key="3">
    <source>
        <dbReference type="ARBA" id="ARBA00023125"/>
    </source>
</evidence>
<evidence type="ECO:0000259" key="7">
    <source>
        <dbReference type="PROSITE" id="PS51900"/>
    </source>
</evidence>
<dbReference type="CDD" id="cd00796">
    <property type="entry name" value="INT_Rci_Hp1_C"/>
    <property type="match status" value="1"/>
</dbReference>
<organism evidence="8 9">
    <name type="scientific">Legionella septentrionalis</name>
    <dbReference type="NCBI Taxonomy" id="2498109"/>
    <lineage>
        <taxon>Bacteria</taxon>
        <taxon>Pseudomonadati</taxon>
        <taxon>Pseudomonadota</taxon>
        <taxon>Gammaproteobacteria</taxon>
        <taxon>Legionellales</taxon>
        <taxon>Legionellaceae</taxon>
        <taxon>Legionella</taxon>
    </lineage>
</organism>
<dbReference type="SUPFAM" id="SSF56349">
    <property type="entry name" value="DNA breaking-rejoining enzymes"/>
    <property type="match status" value="1"/>
</dbReference>
<sequence>MCASFQCALRTRKVSTHFYNRTESVKRCTRTKVKQQAQVFHDNFLQDLWNNKHTKSQQQKSWMDAVVRWLEESAHKRSLVTDKFHLAFLDKYLGQKMLDDINSELIEFIALEKEQTGVSLTTVNRMLEIIRAILNKAHKEWQWLDTLPLFRMRKIENKRVRWLSRQQADKLLQELPDHLKDMAAFTLATGLRQSNVTGLQWSEVDLVRKHALIHPDQSKTKKAIPVPLNSQAIAIIEKQKGNHPTFVFTYFGKPVTRCNNHAWQKALIRAGIKDFRWHDLRHTWASWHVQNGTSLQELQQLGGWSEYEMVLRYAHLSSDHLKTAAERITNISGSTPNTGAL</sequence>
<dbReference type="PANTHER" id="PTHR30349">
    <property type="entry name" value="PHAGE INTEGRASE-RELATED"/>
    <property type="match status" value="1"/>
</dbReference>
<gene>
    <name evidence="8" type="ORF">EKM59_11810</name>
</gene>
<dbReference type="Gene3D" id="1.10.443.10">
    <property type="entry name" value="Intergrase catalytic core"/>
    <property type="match status" value="1"/>
</dbReference>
<name>A0A433JG53_9GAMM</name>
<dbReference type="GO" id="GO:0015074">
    <property type="term" value="P:DNA integration"/>
    <property type="evidence" value="ECO:0007669"/>
    <property type="project" value="UniProtKB-KW"/>
</dbReference>
<dbReference type="GO" id="GO:0006310">
    <property type="term" value="P:DNA recombination"/>
    <property type="evidence" value="ECO:0007669"/>
    <property type="project" value="UniProtKB-KW"/>
</dbReference>
<keyword evidence="2" id="KW-0229">DNA integration</keyword>
<feature type="domain" description="Tyr recombinase" evidence="6">
    <location>
        <begin position="158"/>
        <end position="326"/>
    </location>
</feature>
<keyword evidence="9" id="KW-1185">Reference proteome</keyword>
<reference evidence="8 9" key="1">
    <citation type="submission" date="2018-12" db="EMBL/GenBank/DDBJ databases">
        <title>Legionella sp,whole genome shotgun sequence.</title>
        <authorList>
            <person name="Wu H."/>
        </authorList>
    </citation>
    <scope>NUCLEOTIDE SEQUENCE [LARGE SCALE GENOMIC DNA]</scope>
    <source>
        <strain evidence="9">km714</strain>
    </source>
</reference>
<evidence type="ECO:0000313" key="9">
    <source>
        <dbReference type="Proteomes" id="UP000288012"/>
    </source>
</evidence>
<dbReference type="GO" id="GO:0003677">
    <property type="term" value="F:DNA binding"/>
    <property type="evidence" value="ECO:0007669"/>
    <property type="project" value="UniProtKB-UniRule"/>
</dbReference>
<dbReference type="Gene3D" id="1.10.150.130">
    <property type="match status" value="1"/>
</dbReference>
<keyword evidence="3 5" id="KW-0238">DNA-binding</keyword>
<dbReference type="PROSITE" id="PS51900">
    <property type="entry name" value="CB"/>
    <property type="match status" value="1"/>
</dbReference>
<dbReference type="InterPro" id="IPR002104">
    <property type="entry name" value="Integrase_catalytic"/>
</dbReference>
<comment type="similarity">
    <text evidence="1">Belongs to the 'phage' integrase family.</text>
</comment>